<feature type="compositionally biased region" description="Polar residues" evidence="2">
    <location>
        <begin position="1"/>
        <end position="13"/>
    </location>
</feature>
<keyword evidence="1" id="KW-0175">Coiled coil</keyword>
<feature type="region of interest" description="Disordered" evidence="2">
    <location>
        <begin position="1"/>
        <end position="43"/>
    </location>
</feature>
<evidence type="ECO:0008006" key="5">
    <source>
        <dbReference type="Google" id="ProtNLM"/>
    </source>
</evidence>
<evidence type="ECO:0000256" key="1">
    <source>
        <dbReference type="SAM" id="Coils"/>
    </source>
</evidence>
<proteinExistence type="predicted"/>
<dbReference type="EMBL" id="JAAKFY010000007">
    <property type="protein sequence ID" value="KAF3854696.1"/>
    <property type="molecule type" value="Genomic_DNA"/>
</dbReference>
<accession>A0A7J5YZ40</accession>
<dbReference type="Proteomes" id="UP000518266">
    <property type="component" value="Unassembled WGS sequence"/>
</dbReference>
<keyword evidence="4" id="KW-1185">Reference proteome</keyword>
<evidence type="ECO:0000313" key="4">
    <source>
        <dbReference type="Proteomes" id="UP000518266"/>
    </source>
</evidence>
<organism evidence="3 4">
    <name type="scientific">Dissostichus mawsoni</name>
    <name type="common">Antarctic cod</name>
    <dbReference type="NCBI Taxonomy" id="36200"/>
    <lineage>
        <taxon>Eukaryota</taxon>
        <taxon>Metazoa</taxon>
        <taxon>Chordata</taxon>
        <taxon>Craniata</taxon>
        <taxon>Vertebrata</taxon>
        <taxon>Euteleostomi</taxon>
        <taxon>Actinopterygii</taxon>
        <taxon>Neopterygii</taxon>
        <taxon>Teleostei</taxon>
        <taxon>Neoteleostei</taxon>
        <taxon>Acanthomorphata</taxon>
        <taxon>Eupercaria</taxon>
        <taxon>Perciformes</taxon>
        <taxon>Notothenioidei</taxon>
        <taxon>Nototheniidae</taxon>
        <taxon>Dissostichus</taxon>
    </lineage>
</organism>
<name>A0A7J5YZ40_DISMA</name>
<feature type="compositionally biased region" description="Acidic residues" evidence="2">
    <location>
        <begin position="122"/>
        <end position="141"/>
    </location>
</feature>
<gene>
    <name evidence="3" type="ORF">F7725_022751</name>
</gene>
<feature type="coiled-coil region" evidence="1">
    <location>
        <begin position="175"/>
        <end position="223"/>
    </location>
</feature>
<feature type="region of interest" description="Disordered" evidence="2">
    <location>
        <begin position="62"/>
        <end position="99"/>
    </location>
</feature>
<evidence type="ECO:0000313" key="3">
    <source>
        <dbReference type="EMBL" id="KAF3854696.1"/>
    </source>
</evidence>
<sequence length="242" mass="27904">METQPNRKLQGLQNGVVASPQKKEPNPGQNGRSRPWERFTPEGFAQHFHQAVLQSTHNTLQNKGVSNCVPEAGMKTDRSLPHSISQLKSSSHLAPQHSHVNGHHFHSLVASGELPVPRENLSDEDEEESGQEEEEEEEEMEEAPRKWQGIEAVFEAYQEYTDEWSIERQILHSQCKRLEAQNYNLTRTAEQLSLNMGELVSQRQKVREERERLQAQLEHFRRCLTLPNIHWGRGQVNGHTQR</sequence>
<reference evidence="3 4" key="1">
    <citation type="submission" date="2020-03" db="EMBL/GenBank/DDBJ databases">
        <title>Dissostichus mawsoni Genome sequencing and assembly.</title>
        <authorList>
            <person name="Park H."/>
        </authorList>
    </citation>
    <scope>NUCLEOTIDE SEQUENCE [LARGE SCALE GENOMIC DNA]</scope>
    <source>
        <strain evidence="3">DM0001</strain>
        <tissue evidence="3">Muscle</tissue>
    </source>
</reference>
<feature type="region of interest" description="Disordered" evidence="2">
    <location>
        <begin position="113"/>
        <end position="145"/>
    </location>
</feature>
<dbReference type="PANTHER" id="PTHR17608:SF4">
    <property type="entry name" value="GENETIC SUPPRESSOR ELEMENT 1"/>
    <property type="match status" value="1"/>
</dbReference>
<protein>
    <recommendedName>
        <fullName evidence="5">Genetic suppressor element-like domain-containing protein</fullName>
    </recommendedName>
</protein>
<feature type="compositionally biased region" description="Polar residues" evidence="2">
    <location>
        <begin position="82"/>
        <end position="93"/>
    </location>
</feature>
<dbReference type="PANTHER" id="PTHR17608">
    <property type="entry name" value="GENETIC SUPPRESSOR ELEMENT 1"/>
    <property type="match status" value="1"/>
</dbReference>
<dbReference type="OrthoDB" id="8744624at2759"/>
<comment type="caution">
    <text evidence="3">The sequence shown here is derived from an EMBL/GenBank/DDBJ whole genome shotgun (WGS) entry which is preliminary data.</text>
</comment>
<dbReference type="InterPro" id="IPR042337">
    <property type="entry name" value="GSE1"/>
</dbReference>
<evidence type="ECO:0000256" key="2">
    <source>
        <dbReference type="SAM" id="MobiDB-lite"/>
    </source>
</evidence>
<dbReference type="AlphaFoldDB" id="A0A7J5YZ40"/>